<dbReference type="VEuPathDB" id="TriTrypDB:C3747_585g1"/>
<keyword evidence="1" id="KW-0675">Receptor</keyword>
<comment type="caution">
    <text evidence="1">The sequence shown here is derived from an EMBL/GenBank/DDBJ whole genome shotgun (WGS) entry which is preliminary data.</text>
</comment>
<protein>
    <submittedName>
        <fullName evidence="1">Putative Mitochondrial import receptor subunit ATOM69</fullName>
    </submittedName>
</protein>
<reference evidence="1 2" key="1">
    <citation type="journal article" date="2018" name="Microb. Genom.">
        <title>Expanding an expanded genome: long-read sequencing of Trypanosoma cruzi.</title>
        <authorList>
            <person name="Berna L."/>
            <person name="Rodriguez M."/>
            <person name="Chiribao M.L."/>
            <person name="Parodi-Talice A."/>
            <person name="Pita S."/>
            <person name="Rijo G."/>
            <person name="Alvarez-Valin F."/>
            <person name="Robello C."/>
        </authorList>
    </citation>
    <scope>NUCLEOTIDE SEQUENCE [LARGE SCALE GENOMIC DNA]</scope>
    <source>
        <strain evidence="1 2">TCC</strain>
    </source>
</reference>
<dbReference type="VEuPathDB" id="TriTrypDB:TcCLB.511803.40"/>
<dbReference type="EMBL" id="PRFC01000585">
    <property type="protein sequence ID" value="PWU85854.1"/>
    <property type="molecule type" value="Genomic_DNA"/>
</dbReference>
<dbReference type="VEuPathDB" id="TriTrypDB:Tc_MARK_1407"/>
<dbReference type="AlphaFoldDB" id="A0A2V2UP58"/>
<evidence type="ECO:0000313" key="1">
    <source>
        <dbReference type="EMBL" id="PWU85854.1"/>
    </source>
</evidence>
<proteinExistence type="predicted"/>
<dbReference type="VEuPathDB" id="TriTrypDB:TCSYLVIO_002641"/>
<dbReference type="VEuPathDB" id="TriTrypDB:ECC02_009155"/>
<gene>
    <name evidence="1" type="ORF">C3747_585g1</name>
</gene>
<dbReference type="VEuPathDB" id="TriTrypDB:TcG_01814"/>
<dbReference type="VEuPathDB" id="TriTrypDB:TCDM_10116"/>
<dbReference type="VEuPathDB" id="TriTrypDB:C4B63_6g205"/>
<dbReference type="VEuPathDB" id="TriTrypDB:TcBrA4_0078010"/>
<dbReference type="VEuPathDB" id="TriTrypDB:BCY84_15870"/>
<dbReference type="VEuPathDB" id="TriTrypDB:TcCL_ESM06175"/>
<evidence type="ECO:0000313" key="2">
    <source>
        <dbReference type="Proteomes" id="UP000246078"/>
    </source>
</evidence>
<organism evidence="1 2">
    <name type="scientific">Trypanosoma cruzi</name>
    <dbReference type="NCBI Taxonomy" id="5693"/>
    <lineage>
        <taxon>Eukaryota</taxon>
        <taxon>Discoba</taxon>
        <taxon>Euglenozoa</taxon>
        <taxon>Kinetoplastea</taxon>
        <taxon>Metakinetoplastina</taxon>
        <taxon>Trypanosomatida</taxon>
        <taxon>Trypanosomatidae</taxon>
        <taxon>Trypanosoma</taxon>
        <taxon>Schizotrypanum</taxon>
    </lineage>
</organism>
<dbReference type="VEuPathDB" id="TriTrypDB:TcYC6_0012260"/>
<name>A0A2V2UP58_TRYCR</name>
<accession>A0A2V2UP58</accession>
<dbReference type="Proteomes" id="UP000246078">
    <property type="component" value="Unassembled WGS sequence"/>
</dbReference>
<sequence>MQRWRTTNPRRRKIQKKLIEVTNTLEAGAEGEVAKRAQSQRDILEEMLRLHIYREKRAQPATLANFIEITQLDICKARINVGAMEDEEKEEYASETESAMTAHELMATGLKHFEQQEIQMALHFLRLAAIHHNHEQSILLLHSIYTQLQSPRGPFLLLKRALNDDDFSTAANLKVGEQFDTGARHFPSYVPGCPVLLSACCKGWKCTCNVGSCTALPSWLYFVHYVVYRTNGRSKKHRKVPCMD</sequence>